<dbReference type="SUPFAM" id="SSF56219">
    <property type="entry name" value="DNase I-like"/>
    <property type="match status" value="1"/>
</dbReference>
<reference evidence="2" key="1">
    <citation type="submission" date="2017-11" db="EMBL/GenBank/DDBJ databases">
        <authorList>
            <person name="Lima N.C."/>
            <person name="Parody-Merino A.M."/>
            <person name="Battley P.F."/>
            <person name="Fidler A.E."/>
            <person name="Prosdocimi F."/>
        </authorList>
    </citation>
    <scope>NUCLEOTIDE SEQUENCE [LARGE SCALE GENOMIC DNA]</scope>
</reference>
<evidence type="ECO:0000313" key="2">
    <source>
        <dbReference type="Proteomes" id="UP000233556"/>
    </source>
</evidence>
<evidence type="ECO:0000313" key="1">
    <source>
        <dbReference type="EMBL" id="PKU42601.1"/>
    </source>
</evidence>
<gene>
    <name evidence="1" type="ORF">llap_7102</name>
</gene>
<organism evidence="1 2">
    <name type="scientific">Limosa lapponica baueri</name>
    <dbReference type="NCBI Taxonomy" id="1758121"/>
    <lineage>
        <taxon>Eukaryota</taxon>
        <taxon>Metazoa</taxon>
        <taxon>Chordata</taxon>
        <taxon>Craniata</taxon>
        <taxon>Vertebrata</taxon>
        <taxon>Euteleostomi</taxon>
        <taxon>Archelosauria</taxon>
        <taxon>Archosauria</taxon>
        <taxon>Dinosauria</taxon>
        <taxon>Saurischia</taxon>
        <taxon>Theropoda</taxon>
        <taxon>Coelurosauria</taxon>
        <taxon>Aves</taxon>
        <taxon>Neognathae</taxon>
        <taxon>Neoaves</taxon>
        <taxon>Charadriiformes</taxon>
        <taxon>Scolopacidae</taxon>
        <taxon>Limosa</taxon>
    </lineage>
</organism>
<accession>A0A2I0U9B2</accession>
<protein>
    <submittedName>
        <fullName evidence="1">Mitochondrial fission process protein 1</fullName>
    </submittedName>
</protein>
<sequence length="114" mass="13320">MGNKQEELEAIVLLGSYNVVAITETWWVASHDWIVAIDGYRLFRRDRRRRKHSDIALYIKKWIKSEELSQKNSHDQVESIWVRIRDRENKGNLVAGVHYGFPVKGAAINKAFLL</sequence>
<keyword evidence="2" id="KW-1185">Reference proteome</keyword>
<reference evidence="2" key="2">
    <citation type="submission" date="2017-12" db="EMBL/GenBank/DDBJ databases">
        <title>Genome sequence of the Bar-tailed Godwit (Limosa lapponica baueri).</title>
        <authorList>
            <person name="Lima N.C.B."/>
            <person name="Parody-Merino A.M."/>
            <person name="Battley P.F."/>
            <person name="Fidler A.E."/>
            <person name="Prosdocimi F."/>
        </authorList>
    </citation>
    <scope>NUCLEOTIDE SEQUENCE [LARGE SCALE GENOMIC DNA]</scope>
</reference>
<dbReference type="AlphaFoldDB" id="A0A2I0U9B2"/>
<dbReference type="Gene3D" id="3.60.10.10">
    <property type="entry name" value="Endonuclease/exonuclease/phosphatase"/>
    <property type="match status" value="1"/>
</dbReference>
<proteinExistence type="predicted"/>
<name>A0A2I0U9B2_LIMLA</name>
<dbReference type="InterPro" id="IPR036691">
    <property type="entry name" value="Endo/exonu/phosph_ase_sf"/>
</dbReference>
<dbReference type="Proteomes" id="UP000233556">
    <property type="component" value="Unassembled WGS sequence"/>
</dbReference>
<dbReference type="EMBL" id="KZ505977">
    <property type="protein sequence ID" value="PKU42601.1"/>
    <property type="molecule type" value="Genomic_DNA"/>
</dbReference>